<dbReference type="Pfam" id="PF08923">
    <property type="entry name" value="MAPKK1_Int"/>
    <property type="match status" value="1"/>
</dbReference>
<evidence type="ECO:0000256" key="1">
    <source>
        <dbReference type="ARBA" id="ARBA00005356"/>
    </source>
</evidence>
<evidence type="ECO:0000313" key="3">
    <source>
        <dbReference type="Proteomes" id="UP001286313"/>
    </source>
</evidence>
<dbReference type="PANTHER" id="PTHR13378:SF1">
    <property type="entry name" value="RAGULATOR COMPLEX PROTEIN LAMTOR3"/>
    <property type="match status" value="1"/>
</dbReference>
<dbReference type="EMBL" id="JAWQEG010000252">
    <property type="protein sequence ID" value="KAK3892555.1"/>
    <property type="molecule type" value="Genomic_DNA"/>
</dbReference>
<dbReference type="GO" id="GO:0071986">
    <property type="term" value="C:Ragulator complex"/>
    <property type="evidence" value="ECO:0007669"/>
    <property type="project" value="TreeGrafter"/>
</dbReference>
<comment type="caution">
    <text evidence="2">The sequence shown here is derived from an EMBL/GenBank/DDBJ whole genome shotgun (WGS) entry which is preliminary data.</text>
</comment>
<comment type="similarity">
    <text evidence="1">Belongs to the LAMTOR3 family.</text>
</comment>
<dbReference type="InterPro" id="IPR015019">
    <property type="entry name" value="LAMTOR3"/>
</dbReference>
<gene>
    <name evidence="2" type="ORF">Pcinc_003604</name>
</gene>
<dbReference type="SUPFAM" id="SSF103196">
    <property type="entry name" value="Roadblock/LC7 domain"/>
    <property type="match status" value="1"/>
</dbReference>
<protein>
    <submittedName>
        <fullName evidence="2">Uncharacterized protein</fullName>
    </submittedName>
</protein>
<accession>A0AAE1L4J1</accession>
<dbReference type="PANTHER" id="PTHR13378">
    <property type="entry name" value="REGULATOR COMPLEX PROTEIN LAMTOR3"/>
    <property type="match status" value="1"/>
</dbReference>
<dbReference type="SMART" id="SM01278">
    <property type="entry name" value="MAPKK1_Int"/>
    <property type="match status" value="1"/>
</dbReference>
<reference evidence="2" key="1">
    <citation type="submission" date="2023-10" db="EMBL/GenBank/DDBJ databases">
        <title>Genome assemblies of two species of porcelain crab, Petrolisthes cinctipes and Petrolisthes manimaculis (Anomura: Porcellanidae).</title>
        <authorList>
            <person name="Angst P."/>
        </authorList>
    </citation>
    <scope>NUCLEOTIDE SEQUENCE</scope>
    <source>
        <strain evidence="2">PB745_01</strain>
        <tissue evidence="2">Gill</tissue>
    </source>
</reference>
<dbReference type="GO" id="GO:0071230">
    <property type="term" value="P:cellular response to amino acid stimulus"/>
    <property type="evidence" value="ECO:0007669"/>
    <property type="project" value="TreeGrafter"/>
</dbReference>
<dbReference type="Proteomes" id="UP001286313">
    <property type="component" value="Unassembled WGS sequence"/>
</dbReference>
<name>A0AAE1L4J1_PETCI</name>
<keyword evidence="3" id="KW-1185">Reference proteome</keyword>
<dbReference type="AlphaFoldDB" id="A0AAE1L4J1"/>
<dbReference type="GO" id="GO:0032008">
    <property type="term" value="P:positive regulation of TOR signaling"/>
    <property type="evidence" value="ECO:0007669"/>
    <property type="project" value="TreeGrafter"/>
</dbReference>
<organism evidence="2 3">
    <name type="scientific">Petrolisthes cinctipes</name>
    <name type="common">Flat porcelain crab</name>
    <dbReference type="NCBI Taxonomy" id="88211"/>
    <lineage>
        <taxon>Eukaryota</taxon>
        <taxon>Metazoa</taxon>
        <taxon>Ecdysozoa</taxon>
        <taxon>Arthropoda</taxon>
        <taxon>Crustacea</taxon>
        <taxon>Multicrustacea</taxon>
        <taxon>Malacostraca</taxon>
        <taxon>Eumalacostraca</taxon>
        <taxon>Eucarida</taxon>
        <taxon>Decapoda</taxon>
        <taxon>Pleocyemata</taxon>
        <taxon>Anomura</taxon>
        <taxon>Galatheoidea</taxon>
        <taxon>Porcellanidae</taxon>
        <taxon>Petrolisthes</taxon>
    </lineage>
</organism>
<dbReference type="FunFam" id="3.30.450.30:FF:000003">
    <property type="entry name" value="ragulator complex protein LAMTOR3 homolog"/>
    <property type="match status" value="1"/>
</dbReference>
<proteinExistence type="inferred from homology"/>
<sequence>MADEMKKHLTDLMNSTDDVLGIVITDRDGVPIMKVASEETPDLALRPTFISTFSMATDQAGKLGMGKNKKMICMYGNYQVVHFNLLPLVVTVIASSHANTGLVMSLDKDIAPVVSQLAQVVDIASMS</sequence>
<evidence type="ECO:0000313" key="2">
    <source>
        <dbReference type="EMBL" id="KAK3892555.1"/>
    </source>
</evidence>
<dbReference type="Gene3D" id="3.30.450.30">
    <property type="entry name" value="Dynein light chain 2a, cytoplasmic"/>
    <property type="match status" value="1"/>
</dbReference>